<proteinExistence type="predicted"/>
<feature type="coiled-coil region" evidence="1">
    <location>
        <begin position="272"/>
        <end position="299"/>
    </location>
</feature>
<dbReference type="AlphaFoldDB" id="A0A9D4HYE8"/>
<evidence type="ECO:0000256" key="1">
    <source>
        <dbReference type="SAM" id="Coils"/>
    </source>
</evidence>
<keyword evidence="1" id="KW-0175">Coiled coil</keyword>
<reference evidence="2" key="1">
    <citation type="journal article" date="2019" name="bioRxiv">
        <title>The Genome of the Zebra Mussel, Dreissena polymorpha: A Resource for Invasive Species Research.</title>
        <authorList>
            <person name="McCartney M.A."/>
            <person name="Auch B."/>
            <person name="Kono T."/>
            <person name="Mallez S."/>
            <person name="Zhang Y."/>
            <person name="Obille A."/>
            <person name="Becker A."/>
            <person name="Abrahante J.E."/>
            <person name="Garbe J."/>
            <person name="Badalamenti J.P."/>
            <person name="Herman A."/>
            <person name="Mangelson H."/>
            <person name="Liachko I."/>
            <person name="Sullivan S."/>
            <person name="Sone E.D."/>
            <person name="Koren S."/>
            <person name="Silverstein K.A.T."/>
            <person name="Beckman K.B."/>
            <person name="Gohl D.M."/>
        </authorList>
    </citation>
    <scope>NUCLEOTIDE SEQUENCE</scope>
    <source>
        <strain evidence="2">Duluth1</strain>
        <tissue evidence="2">Whole animal</tissue>
    </source>
</reference>
<gene>
    <name evidence="2" type="ORF">DPMN_043900</name>
</gene>
<sequence length="438" mass="48725">MVLKSFNDIETDIGRIVDQMVCDVGKVLNSKHGFGLKLYADIGFFGMQFVGMDVDMVFGTSRELEQCNKYEFVHTFTSDENVVRILGVGKVMVKLGRFLLAHGGLGVGVSLSLDNTLKFYIIFRAEASLLGLKSSVEVHIGTSGLHFFMEGNIWNIYKAKLRVSKELFLNLKNCREISLEGMALKVKGQFVADADGDGDFSDGYVHALIRFTERFRDETIDRLSDVQNAFTEAQRGLTSAQNWLESQKAVVRSAHKDFDDAVRSMEVAKVKLEEAKKPFQNAIDRLNEAQRKVDRLCRIKTCQNICIPGIECRIRNYNVLGAQFRFPCCSPTNCMFTIPDIICELANVGCYIVRGLAYAVLEIAKIAVRIPMLILDAAKVIVSAAQVFVDKSRVVLDIAEGAISFAQLGLEGAKWVLEGAKYALEAVKVVVKLGVMDR</sequence>
<dbReference type="EMBL" id="JAIWYP010000011">
    <property type="protein sequence ID" value="KAH3737317.1"/>
    <property type="molecule type" value="Genomic_DNA"/>
</dbReference>
<name>A0A9D4HYE8_DREPO</name>
<keyword evidence="3" id="KW-1185">Reference proteome</keyword>
<reference evidence="2" key="2">
    <citation type="submission" date="2020-11" db="EMBL/GenBank/DDBJ databases">
        <authorList>
            <person name="McCartney M.A."/>
            <person name="Auch B."/>
            <person name="Kono T."/>
            <person name="Mallez S."/>
            <person name="Becker A."/>
            <person name="Gohl D.M."/>
            <person name="Silverstein K.A.T."/>
            <person name="Koren S."/>
            <person name="Bechman K.B."/>
            <person name="Herman A."/>
            <person name="Abrahante J.E."/>
            <person name="Garbe J."/>
        </authorList>
    </citation>
    <scope>NUCLEOTIDE SEQUENCE</scope>
    <source>
        <strain evidence="2">Duluth1</strain>
        <tissue evidence="2">Whole animal</tissue>
    </source>
</reference>
<accession>A0A9D4HYE8</accession>
<organism evidence="2 3">
    <name type="scientific">Dreissena polymorpha</name>
    <name type="common">Zebra mussel</name>
    <name type="synonym">Mytilus polymorpha</name>
    <dbReference type="NCBI Taxonomy" id="45954"/>
    <lineage>
        <taxon>Eukaryota</taxon>
        <taxon>Metazoa</taxon>
        <taxon>Spiralia</taxon>
        <taxon>Lophotrochozoa</taxon>
        <taxon>Mollusca</taxon>
        <taxon>Bivalvia</taxon>
        <taxon>Autobranchia</taxon>
        <taxon>Heteroconchia</taxon>
        <taxon>Euheterodonta</taxon>
        <taxon>Imparidentia</taxon>
        <taxon>Neoheterodontei</taxon>
        <taxon>Myida</taxon>
        <taxon>Dreissenoidea</taxon>
        <taxon>Dreissenidae</taxon>
        <taxon>Dreissena</taxon>
    </lineage>
</organism>
<protein>
    <submittedName>
        <fullName evidence="2">Uncharacterized protein</fullName>
    </submittedName>
</protein>
<comment type="caution">
    <text evidence="2">The sequence shown here is derived from an EMBL/GenBank/DDBJ whole genome shotgun (WGS) entry which is preliminary data.</text>
</comment>
<evidence type="ECO:0000313" key="3">
    <source>
        <dbReference type="Proteomes" id="UP000828390"/>
    </source>
</evidence>
<evidence type="ECO:0000313" key="2">
    <source>
        <dbReference type="EMBL" id="KAH3737317.1"/>
    </source>
</evidence>
<dbReference type="Proteomes" id="UP000828390">
    <property type="component" value="Unassembled WGS sequence"/>
</dbReference>